<dbReference type="AlphaFoldDB" id="A0A089P0G4"/>
<dbReference type="HOGENOM" id="CLU_2683650_0_0_5"/>
<keyword evidence="3" id="KW-1185">Reference proteome</keyword>
<sequence>MVKRISMLRGPAPSPASTFGIPAVALPFRIKPIAERDAEPDTERKPEQQPFHYPSVSLMYSAKIGVLSVPTNAV</sequence>
<name>A0A089P0G4_9HYPH</name>
<accession>A0A089P0G4</accession>
<evidence type="ECO:0000313" key="2">
    <source>
        <dbReference type="EMBL" id="AIQ93157.1"/>
    </source>
</evidence>
<dbReference type="RefSeq" id="WP_148311276.1">
    <property type="nucleotide sequence ID" value="NZ_CP003811.1"/>
</dbReference>
<evidence type="ECO:0000313" key="3">
    <source>
        <dbReference type="Proteomes" id="UP000029492"/>
    </source>
</evidence>
<proteinExistence type="predicted"/>
<organism evidence="2 3">
    <name type="scientific">Methylobacterium oryzae CBMB20</name>
    <dbReference type="NCBI Taxonomy" id="693986"/>
    <lineage>
        <taxon>Bacteria</taxon>
        <taxon>Pseudomonadati</taxon>
        <taxon>Pseudomonadota</taxon>
        <taxon>Alphaproteobacteria</taxon>
        <taxon>Hyphomicrobiales</taxon>
        <taxon>Methylobacteriaceae</taxon>
        <taxon>Methylobacterium</taxon>
    </lineage>
</organism>
<feature type="compositionally biased region" description="Basic and acidic residues" evidence="1">
    <location>
        <begin position="32"/>
        <end position="47"/>
    </location>
</feature>
<feature type="region of interest" description="Disordered" evidence="1">
    <location>
        <begin position="1"/>
        <end position="20"/>
    </location>
</feature>
<protein>
    <submittedName>
        <fullName evidence="2">Protein of unassigned function</fullName>
    </submittedName>
</protein>
<reference evidence="2 3" key="1">
    <citation type="journal article" date="2014" name="PLoS ONE">
        <title>Genome Information of Methylobacterium oryzae, a Plant-Probiotic Methylotroph in the Phyllosphere.</title>
        <authorList>
            <person name="Kwak M.J."/>
            <person name="Jeong H."/>
            <person name="Madhaiyan M."/>
            <person name="Lee Y."/>
            <person name="Sa T.M."/>
            <person name="Oh T.K."/>
            <person name="Kim J.F."/>
        </authorList>
    </citation>
    <scope>NUCLEOTIDE SEQUENCE [LARGE SCALE GENOMIC DNA]</scope>
    <source>
        <strain evidence="2 3">CBMB20</strain>
    </source>
</reference>
<dbReference type="EMBL" id="CP003811">
    <property type="protein sequence ID" value="AIQ93157.1"/>
    <property type="molecule type" value="Genomic_DNA"/>
</dbReference>
<dbReference type="KEGG" id="mor:MOC_5402"/>
<gene>
    <name evidence="2" type="ORF">MOC_5402</name>
</gene>
<feature type="region of interest" description="Disordered" evidence="1">
    <location>
        <begin position="32"/>
        <end position="52"/>
    </location>
</feature>
<evidence type="ECO:0000256" key="1">
    <source>
        <dbReference type="SAM" id="MobiDB-lite"/>
    </source>
</evidence>
<dbReference type="Proteomes" id="UP000029492">
    <property type="component" value="Chromosome"/>
</dbReference>